<evidence type="ECO:0000313" key="2">
    <source>
        <dbReference type="Proteomes" id="UP000075666"/>
    </source>
</evidence>
<gene>
    <name evidence="1" type="ORF">B4102_2599</name>
</gene>
<comment type="caution">
    <text evidence="1">The sequence shown here is derived from an EMBL/GenBank/DDBJ whole genome shotgun (WGS) entry which is preliminary data.</text>
</comment>
<dbReference type="RefSeq" id="WP_268766447.1">
    <property type="nucleotide sequence ID" value="NZ_LQYN01000026.1"/>
</dbReference>
<dbReference type="STRING" id="46224.B4102_2599"/>
<dbReference type="EMBL" id="LQYN01000026">
    <property type="protein sequence ID" value="KYD09072.1"/>
    <property type="molecule type" value="Genomic_DNA"/>
</dbReference>
<organism evidence="1 2">
    <name type="scientific">Heyndrickxia sporothermodurans</name>
    <dbReference type="NCBI Taxonomy" id="46224"/>
    <lineage>
        <taxon>Bacteria</taxon>
        <taxon>Bacillati</taxon>
        <taxon>Bacillota</taxon>
        <taxon>Bacilli</taxon>
        <taxon>Bacillales</taxon>
        <taxon>Bacillaceae</taxon>
        <taxon>Heyndrickxia</taxon>
    </lineage>
</organism>
<protein>
    <submittedName>
        <fullName evidence="1">Uncharacterized protein</fullName>
    </submittedName>
</protein>
<sequence length="44" mass="4959">MKKNGLQASGPTWAKEVEDLLTISAIKTIRLYDLWTSRSGTKSY</sequence>
<keyword evidence="2" id="KW-1185">Reference proteome</keyword>
<name>A0A150LBG6_9BACI</name>
<dbReference type="AlphaFoldDB" id="A0A150LBG6"/>
<proteinExistence type="predicted"/>
<dbReference type="PATRIC" id="fig|46224.3.peg.1801"/>
<dbReference type="Proteomes" id="UP000075666">
    <property type="component" value="Unassembled WGS sequence"/>
</dbReference>
<accession>A0A150LBG6</accession>
<reference evidence="1 2" key="1">
    <citation type="submission" date="2016-01" db="EMBL/GenBank/DDBJ databases">
        <title>Genome Sequences of Twelve Sporeforming Bacillus Species Isolated from Foods.</title>
        <authorList>
            <person name="Berendsen E.M."/>
            <person name="Wells-Bennik M.H."/>
            <person name="Krawcyk A.O."/>
            <person name="De Jong A."/>
            <person name="Holsappel S."/>
            <person name="Eijlander R.T."/>
            <person name="Kuipers O.P."/>
        </authorList>
    </citation>
    <scope>NUCLEOTIDE SEQUENCE [LARGE SCALE GENOMIC DNA]</scope>
    <source>
        <strain evidence="1 2">B4102</strain>
    </source>
</reference>
<evidence type="ECO:0000313" key="1">
    <source>
        <dbReference type="EMBL" id="KYD09072.1"/>
    </source>
</evidence>